<dbReference type="GO" id="GO:0016020">
    <property type="term" value="C:membrane"/>
    <property type="evidence" value="ECO:0007669"/>
    <property type="project" value="UniProtKB-SubCell"/>
</dbReference>
<evidence type="ECO:0000259" key="7">
    <source>
        <dbReference type="Pfam" id="PF00892"/>
    </source>
</evidence>
<feature type="transmembrane region" description="Helical" evidence="6">
    <location>
        <begin position="102"/>
        <end position="121"/>
    </location>
</feature>
<feature type="transmembrane region" description="Helical" evidence="6">
    <location>
        <begin position="46"/>
        <end position="64"/>
    </location>
</feature>
<evidence type="ECO:0000256" key="5">
    <source>
        <dbReference type="ARBA" id="ARBA00023136"/>
    </source>
</evidence>
<dbReference type="PANTHER" id="PTHR32322">
    <property type="entry name" value="INNER MEMBRANE TRANSPORTER"/>
    <property type="match status" value="1"/>
</dbReference>
<dbReference type="AlphaFoldDB" id="A0A4V2YQB7"/>
<organism evidence="8 9">
    <name type="scientific">Kribbella antibiotica</name>
    <dbReference type="NCBI Taxonomy" id="190195"/>
    <lineage>
        <taxon>Bacteria</taxon>
        <taxon>Bacillati</taxon>
        <taxon>Actinomycetota</taxon>
        <taxon>Actinomycetes</taxon>
        <taxon>Propionibacteriales</taxon>
        <taxon>Kribbellaceae</taxon>
        <taxon>Kribbella</taxon>
    </lineage>
</organism>
<feature type="transmembrane region" description="Helical" evidence="6">
    <location>
        <begin position="264"/>
        <end position="282"/>
    </location>
</feature>
<dbReference type="SUPFAM" id="SSF103481">
    <property type="entry name" value="Multidrug resistance efflux transporter EmrE"/>
    <property type="match status" value="1"/>
</dbReference>
<reference evidence="8 9" key="1">
    <citation type="submission" date="2019-03" db="EMBL/GenBank/DDBJ databases">
        <title>Draft genome sequences of novel Actinobacteria.</title>
        <authorList>
            <person name="Sahin N."/>
            <person name="Ay H."/>
            <person name="Saygin H."/>
        </authorList>
    </citation>
    <scope>NUCLEOTIDE SEQUENCE [LARGE SCALE GENOMIC DNA]</scope>
    <source>
        <strain evidence="8 9">JCM 13523</strain>
    </source>
</reference>
<evidence type="ECO:0000256" key="6">
    <source>
        <dbReference type="SAM" id="Phobius"/>
    </source>
</evidence>
<comment type="subcellular location">
    <subcellularLocation>
        <location evidence="1">Membrane</location>
        <topology evidence="1">Multi-pass membrane protein</topology>
    </subcellularLocation>
</comment>
<protein>
    <submittedName>
        <fullName evidence="8">EamA/RhaT family transporter</fullName>
    </submittedName>
</protein>
<evidence type="ECO:0000256" key="2">
    <source>
        <dbReference type="ARBA" id="ARBA00007362"/>
    </source>
</evidence>
<feature type="transmembrane region" description="Helical" evidence="6">
    <location>
        <begin position="12"/>
        <end position="34"/>
    </location>
</feature>
<keyword evidence="9" id="KW-1185">Reference proteome</keyword>
<feature type="transmembrane region" description="Helical" evidence="6">
    <location>
        <begin position="128"/>
        <end position="145"/>
    </location>
</feature>
<keyword evidence="5 6" id="KW-0472">Membrane</keyword>
<feature type="domain" description="EamA" evidence="7">
    <location>
        <begin position="152"/>
        <end position="278"/>
    </location>
</feature>
<evidence type="ECO:0000256" key="4">
    <source>
        <dbReference type="ARBA" id="ARBA00022989"/>
    </source>
</evidence>
<proteinExistence type="inferred from homology"/>
<name>A0A4V2YQB7_9ACTN</name>
<evidence type="ECO:0000313" key="8">
    <source>
        <dbReference type="EMBL" id="TDD61487.1"/>
    </source>
</evidence>
<keyword evidence="4 6" id="KW-1133">Transmembrane helix</keyword>
<comment type="similarity">
    <text evidence="2">Belongs to the EamA transporter family.</text>
</comment>
<feature type="transmembrane region" description="Helical" evidence="6">
    <location>
        <begin position="151"/>
        <end position="171"/>
    </location>
</feature>
<dbReference type="InterPro" id="IPR037185">
    <property type="entry name" value="EmrE-like"/>
</dbReference>
<feature type="transmembrane region" description="Helical" evidence="6">
    <location>
        <begin position="178"/>
        <end position="198"/>
    </location>
</feature>
<dbReference type="InterPro" id="IPR000620">
    <property type="entry name" value="EamA_dom"/>
</dbReference>
<evidence type="ECO:0000313" key="9">
    <source>
        <dbReference type="Proteomes" id="UP000295124"/>
    </source>
</evidence>
<accession>A0A4V2YQB7</accession>
<feature type="transmembrane region" description="Helical" evidence="6">
    <location>
        <begin position="210"/>
        <end position="230"/>
    </location>
</feature>
<gene>
    <name evidence="8" type="ORF">E1263_07220</name>
</gene>
<comment type="caution">
    <text evidence="8">The sequence shown here is derived from an EMBL/GenBank/DDBJ whole genome shotgun (WGS) entry which is preliminary data.</text>
</comment>
<keyword evidence="3 6" id="KW-0812">Transmembrane</keyword>
<sequence length="289" mass="29207">MYHRLAPSSARGLLYVALAGIAWGTGGPTGALLFQYSGLNSTAISFWRLVGGAVWLAVACRLLGRRRTVHEFAAAPLRYLLSGLGLAVCQVGYFAAIPRVGIAVATVVSLGVGPLFIALGARERITGALLLAVLGLALLVCGGGGAGGTSIAGIAFSLLSGAGYAVGTLLNRGQQDPISSAMLGLGAGALILLPLAMTERITPASGSWPLLAYFGLVPTALAYASFYAGLKAVRVSTAAVVALIEPLLAALIGVLAFHEHLRPLSLIGAAVLLVAIVVQAVGGGSGDRR</sequence>
<dbReference type="Pfam" id="PF00892">
    <property type="entry name" value="EamA"/>
    <property type="match status" value="1"/>
</dbReference>
<dbReference type="PANTHER" id="PTHR32322:SF2">
    <property type="entry name" value="EAMA DOMAIN-CONTAINING PROTEIN"/>
    <property type="match status" value="1"/>
</dbReference>
<evidence type="ECO:0000256" key="1">
    <source>
        <dbReference type="ARBA" id="ARBA00004141"/>
    </source>
</evidence>
<feature type="transmembrane region" description="Helical" evidence="6">
    <location>
        <begin position="237"/>
        <end position="258"/>
    </location>
</feature>
<dbReference type="EMBL" id="SMKX01000014">
    <property type="protein sequence ID" value="TDD61487.1"/>
    <property type="molecule type" value="Genomic_DNA"/>
</dbReference>
<dbReference type="InterPro" id="IPR050638">
    <property type="entry name" value="AA-Vitamin_Transporters"/>
</dbReference>
<dbReference type="OrthoDB" id="3821087at2"/>
<dbReference type="Gene3D" id="1.10.3730.20">
    <property type="match status" value="1"/>
</dbReference>
<dbReference type="RefSeq" id="WP_132166387.1">
    <property type="nucleotide sequence ID" value="NZ_SMKX01000014.1"/>
</dbReference>
<dbReference type="Proteomes" id="UP000295124">
    <property type="component" value="Unassembled WGS sequence"/>
</dbReference>
<feature type="transmembrane region" description="Helical" evidence="6">
    <location>
        <begin position="76"/>
        <end position="96"/>
    </location>
</feature>
<evidence type="ECO:0000256" key="3">
    <source>
        <dbReference type="ARBA" id="ARBA00022692"/>
    </source>
</evidence>